<evidence type="ECO:0000313" key="3">
    <source>
        <dbReference type="Proteomes" id="UP000294498"/>
    </source>
</evidence>
<dbReference type="EMBL" id="SODV01000002">
    <property type="protein sequence ID" value="TDW97497.1"/>
    <property type="molecule type" value="Genomic_DNA"/>
</dbReference>
<comment type="caution">
    <text evidence="2">The sequence shown here is derived from an EMBL/GenBank/DDBJ whole genome shotgun (WGS) entry which is preliminary data.</text>
</comment>
<keyword evidence="1" id="KW-0732">Signal</keyword>
<gene>
    <name evidence="2" type="ORF">EDB95_5347</name>
</gene>
<evidence type="ECO:0008006" key="4">
    <source>
        <dbReference type="Google" id="ProtNLM"/>
    </source>
</evidence>
<accession>A0A4R8DIV8</accession>
<feature type="chain" id="PRO_5020850243" description="Outer membrane beta-barrel porin/alpha-amylase" evidence="1">
    <location>
        <begin position="20"/>
        <end position="270"/>
    </location>
</feature>
<dbReference type="Proteomes" id="UP000294498">
    <property type="component" value="Unassembled WGS sequence"/>
</dbReference>
<organism evidence="2 3">
    <name type="scientific">Dinghuibacter silviterrae</name>
    <dbReference type="NCBI Taxonomy" id="1539049"/>
    <lineage>
        <taxon>Bacteria</taxon>
        <taxon>Pseudomonadati</taxon>
        <taxon>Bacteroidota</taxon>
        <taxon>Chitinophagia</taxon>
        <taxon>Chitinophagales</taxon>
        <taxon>Chitinophagaceae</taxon>
        <taxon>Dinghuibacter</taxon>
    </lineage>
</organism>
<feature type="signal peptide" evidence="1">
    <location>
        <begin position="1"/>
        <end position="19"/>
    </location>
</feature>
<dbReference type="RefSeq" id="WP_133999837.1">
    <property type="nucleotide sequence ID" value="NZ_SODV01000002.1"/>
</dbReference>
<evidence type="ECO:0000313" key="2">
    <source>
        <dbReference type="EMBL" id="TDW97497.1"/>
    </source>
</evidence>
<dbReference type="AlphaFoldDB" id="A0A4R8DIV8"/>
<keyword evidence="3" id="KW-1185">Reference proteome</keyword>
<protein>
    <recommendedName>
        <fullName evidence="4">Outer membrane beta-barrel porin/alpha-amylase</fullName>
    </recommendedName>
</protein>
<reference evidence="2 3" key="1">
    <citation type="submission" date="2019-03" db="EMBL/GenBank/DDBJ databases">
        <title>Genomic Encyclopedia of Type Strains, Phase IV (KMG-IV): sequencing the most valuable type-strain genomes for metagenomic binning, comparative biology and taxonomic classification.</title>
        <authorList>
            <person name="Goeker M."/>
        </authorList>
    </citation>
    <scope>NUCLEOTIDE SEQUENCE [LARGE SCALE GENOMIC DNA]</scope>
    <source>
        <strain evidence="2 3">DSM 100059</strain>
    </source>
</reference>
<evidence type="ECO:0000256" key="1">
    <source>
        <dbReference type="SAM" id="SignalP"/>
    </source>
</evidence>
<proteinExistence type="predicted"/>
<name>A0A4R8DIV8_9BACT</name>
<sequence length="270" mass="30111">MKSTFLRLLIALLPLWAQAQHTYSTEMHPKTWRFNSGFDVGAWWGGTGVAPLDPKTNTLVQSHLMHQTAYSGDIYLEWLHKKNKPGRIGPDIGIKTKLVWDYFTANNGGDGNGQESLTLNYINVPVLFEYCISFKNKVTSPSYTAGSSNSYTYVYDHGYYYHVITTTTTTPGHYNPGGIPYTNAIFVYAGPQICYLAKGFHSLNGTEAVDTDPALTKSYAGFIGGFCFYLANLNIDISYQRGLTSICTGKNVYVSGCLFRVGFNLTRRKF</sequence>
<dbReference type="OrthoDB" id="947434at2"/>